<keyword evidence="17" id="KW-0472">Membrane</keyword>
<evidence type="ECO:0000256" key="18">
    <source>
        <dbReference type="ARBA" id="ARBA00023184"/>
    </source>
</evidence>
<evidence type="ECO:0000259" key="23">
    <source>
        <dbReference type="PROSITE" id="PS50507"/>
    </source>
</evidence>
<dbReference type="InterPro" id="IPR043502">
    <property type="entry name" value="DNA/RNA_pol_sf"/>
</dbReference>
<feature type="domain" description="RdRp catalytic" evidence="23">
    <location>
        <begin position="1510"/>
        <end position="1640"/>
    </location>
</feature>
<organism evidence="26">
    <name type="scientific">Andean potato mottle virus</name>
    <name type="common">APMV</name>
    <dbReference type="NCBI Taxonomy" id="12259"/>
    <lineage>
        <taxon>Viruses</taxon>
        <taxon>Riboviria</taxon>
        <taxon>Orthornavirae</taxon>
        <taxon>Pisuviricota</taxon>
        <taxon>Pisoniviricetes</taxon>
        <taxon>Picornavirales</taxon>
        <taxon>Secoviridae</taxon>
        <taxon>Comovirinae</taxon>
        <taxon>Comovirus</taxon>
        <taxon>Comovirus andesense</taxon>
    </lineage>
</organism>
<dbReference type="SUPFAM" id="SSF56672">
    <property type="entry name" value="DNA/RNA polymerases"/>
    <property type="match status" value="1"/>
</dbReference>
<dbReference type="GO" id="GO:0033644">
    <property type="term" value="C:host cell membrane"/>
    <property type="evidence" value="ECO:0007669"/>
    <property type="project" value="UniProtKB-SubCell"/>
</dbReference>
<keyword evidence="10" id="KW-0812">Transmembrane</keyword>
<dbReference type="InterPro" id="IPR043504">
    <property type="entry name" value="Peptidase_S1_PA_chymotrypsin"/>
</dbReference>
<dbReference type="GO" id="GO:0006508">
    <property type="term" value="P:proteolysis"/>
    <property type="evidence" value="ECO:0007669"/>
    <property type="project" value="UniProtKB-KW"/>
</dbReference>
<reference evidence="26" key="1">
    <citation type="submission" date="2019-07" db="EMBL/GenBank/DDBJ databases">
        <title>Extract from a 40-year-old sample from Peru produces the first complete genomic sequence of Andean potato mottle virus.</title>
        <authorList>
            <person name="Adams I.P."/>
            <person name="Fribourg C."/>
            <person name="Boonham N."/>
            <person name="Jones R.A.C."/>
            <person name="Fox A."/>
        </authorList>
    </citation>
    <scope>NUCLEOTIDE SEQUENCE</scope>
    <source>
        <strain evidence="26">Lm</strain>
    </source>
</reference>
<protein>
    <recommendedName>
        <fullName evidence="6">RNA1 polyprotein</fullName>
    </recommendedName>
    <alternativeName>
        <fullName evidence="20">Genome polyprotein B</fullName>
    </alternativeName>
    <alternativeName>
        <fullName evidence="19">P1</fullName>
    </alternativeName>
</protein>
<dbReference type="GO" id="GO:0039694">
    <property type="term" value="P:viral RNA genome replication"/>
    <property type="evidence" value="ECO:0007669"/>
    <property type="project" value="InterPro"/>
</dbReference>
<comment type="function">
    <text evidence="1">Plays a role in RNA replication. It is covalently linked to the 5'terminus of both viral single-stranded RNA1 and RNA2 molecules.</text>
</comment>
<evidence type="ECO:0000256" key="21">
    <source>
        <dbReference type="ARBA" id="ARBA00045667"/>
    </source>
</evidence>
<evidence type="ECO:0000256" key="5">
    <source>
        <dbReference type="ARBA" id="ARBA00004379"/>
    </source>
</evidence>
<evidence type="ECO:0000256" key="13">
    <source>
        <dbReference type="ARBA" id="ARBA00022801"/>
    </source>
</evidence>
<dbReference type="Pfam" id="PF00680">
    <property type="entry name" value="RdRP_1"/>
    <property type="match status" value="1"/>
</dbReference>
<proteinExistence type="predicted"/>
<evidence type="ECO:0000256" key="2">
    <source>
        <dbReference type="ARBA" id="ARBA00003602"/>
    </source>
</evidence>
<keyword evidence="7" id="KW-0696">RNA-directed RNA polymerase</keyword>
<dbReference type="InterPro" id="IPR043128">
    <property type="entry name" value="Rev_trsase/Diguanyl_cyclase"/>
</dbReference>
<evidence type="ECO:0000256" key="20">
    <source>
        <dbReference type="ARBA" id="ARBA00032135"/>
    </source>
</evidence>
<evidence type="ECO:0000256" key="6">
    <source>
        <dbReference type="ARBA" id="ARBA00020936"/>
    </source>
</evidence>
<evidence type="ECO:0000259" key="25">
    <source>
        <dbReference type="PROSITE" id="PS51874"/>
    </source>
</evidence>
<evidence type="ECO:0000256" key="1">
    <source>
        <dbReference type="ARBA" id="ARBA00002583"/>
    </source>
</evidence>
<evidence type="ECO:0000256" key="3">
    <source>
        <dbReference type="ARBA" id="ARBA00003682"/>
    </source>
</evidence>
<comment type="function">
    <text evidence="2">Thiol protease that cleaves the RNA1 and RNA2 polyproteins.</text>
</comment>
<dbReference type="SUPFAM" id="SSF50494">
    <property type="entry name" value="Trypsin-like serine proteases"/>
    <property type="match status" value="1"/>
</dbReference>
<evidence type="ECO:0000256" key="9">
    <source>
        <dbReference type="ARBA" id="ARBA00022679"/>
    </source>
</evidence>
<dbReference type="InterPro" id="IPR014759">
    <property type="entry name" value="Helicase_SF3_ssRNA_vir"/>
</dbReference>
<comment type="function">
    <text evidence="3">Replicates the viral genome.</text>
</comment>
<dbReference type="GO" id="GO:0005524">
    <property type="term" value="F:ATP binding"/>
    <property type="evidence" value="ECO:0007669"/>
    <property type="project" value="UniProtKB-KW"/>
</dbReference>
<evidence type="ECO:0000313" key="26">
    <source>
        <dbReference type="EMBL" id="QEG53549.1"/>
    </source>
</evidence>
<dbReference type="PROSITE" id="PS51218">
    <property type="entry name" value="SF3_HELICASE_2"/>
    <property type="match status" value="1"/>
</dbReference>
<dbReference type="InterPro" id="IPR044067">
    <property type="entry name" value="PCV_3C_PRO"/>
</dbReference>
<feature type="domain" description="Peptidase C3" evidence="25">
    <location>
        <begin position="1028"/>
        <end position="1232"/>
    </location>
</feature>
<comment type="subcellular location">
    <subcellularLocation>
        <location evidence="4">Host endoplasmic reticulum</location>
    </subcellularLocation>
    <subcellularLocation>
        <location evidence="5">Host membrane</location>
        <topology evidence="5">Single-pass membrane protein</topology>
    </subcellularLocation>
</comment>
<keyword evidence="15" id="KW-0067">ATP-binding</keyword>
<sequence length="1940" mass="219920">MDIFNVSETQAKTFAKCVSSEAATAMSLWLESPELWENNTRAAKRLRTCNRKVYAMGFLAYMLEQNRLGFVEFISESSAVFQQHDQCDITVSEAIRFHYDPFACSMVSNTSGLKELSKYIQGSMGPFLGAYVEFGGIKYEDECENHKVECQGLRETAKAMIAWVPTVFAKGVDWTVDTIISAIKRHFAQVLEKFCPMAASVCGWISGIWEKVKNWTDQAWQYLGCCFEIFSEVLEVGIAILAVTLALNVVEQIMLMCGLLPCAVGIGAIFCKGAMAAVLTLELASRSELVPKFVRMVQTITGNYAAAMASVFVDQFESGDSKAEETRSNLSPEANQYVNAYMCKKQEAINARKEQEWIAEQKERELRNKAERAEQGRKTEQKLQDWSDDQYARAVDKQVAKAQFSPLMLLEIIADALKQFASGGLVGMGRTMNAISQINNGIKSVKELAGRIMQILADIIFNVFGLEATLLHDASILLADDLSGWLEEVQDIEQQFFLKAYCSQKEVCTMHALRKRGADMQKTILVSGRKFSPPVIAVLNQGLKKLEKLIQECAIKGAPVARKIPFCVFFQGTSRVGKSLLMGKVVKMVQNELKIPSDQIYSRNCVDEYWSGYRRQAVVVYDDFGAVQMQPGVEAEFIPLVSSAPLPLNMASLHEKGMFFDSQVIVASTNFLEPAPESQIRDKDAFRNRRHLLIQVELKEDVAYNPSDFTQNQRYRLMRHTAMGDYRTIREFESYEDLHVFILNKWQEHDREQELNLNNENCFEIGEGQPMLEMQKLIELSSAMNAFMPSLHHEINQQVYDHFLSFTHLGKIRRIWWKPESKETVEFPQNGDYGPYDKELERSKMFATTIYEFLKLNEETNIVIKNNLHELACADVWDKDFNFVGQIGKPAYNALLLPEIQAMPKWQRIALCCIGTLFDRRKQQGFFQRMSEKLKSCLLSLYKEEYKDWPVCVKILTGLAFSALAAVGIWKVFEMLRAAVGGRAIIGVAATAFATSDIAEPQSKKPNRYDVSSYKYRNVPLRQRAWAQAQMSIDQSHVMLMDKVMATFSYGMVKAQVVMVPGRRFVWYTHAARAIKHPIYGKISTSGREYTFLYNPANCKEIEGSELCVYESDQIEDVPSASWDLFAWDAETELPEVFKANLFSCKWQTESASYLNECAEVVARVEKKGLTVQEGNYRRDVPIILAYDGATVNSDCGSILVYRAGSKLKVAGIHVAGAKGKGYACLLPPLRPKAQAQSAQEHFEIFPFEQETNTGLALVGELKQGVYVSCPTKTSFEKTPESYHLGLPCEKEPSILSARDPRIPEHVEGYCPFRAGIQKYANPMGHLDHDLMYEVAKDMQESWHDCSQDFVFPEVDLETAINGIDMVEYMECIPKSTSEGFPHVLSRAPGEKGKMRFLEGDGEKFTLREGTSVKRAYDLLQDEIEQSVPTLVAIECPKDEKLPLRKIYVSPKTRCFSILPMEYNLLVRQKFLHFVRFMMKRRDVLPSQVGVNPYSLEWGSIARRLQEVGNSILCCDYSSFDGLMSSQVMSCIADTMNDFMGGDVCLKKQRKNLLMACCSRFSVVKGNVWRVEGGIPSGFPLTVVMNGIFNELLVRYCFKKILREQGATPLECSSFDSYIRFVVYGDDNLISVSPVIHDKFNGKLLKECMAQFGVTITDGKDKTLPTLEFRPLEDCDFLKRGFIQRSELVWDAPEERSSLYTQLHYVSTKMQSLEDAYTGNLVNVIREMYMHSPKEAADLRRRALRELPWLSRSKIGTMENIQAFYAMQRAGYRMDESVDVICDLAKLGKYVKGEPCKEIVWLTPTVGACDLRYHDWRGAKVDEFWVLCQTNYHEFDENRVMQLCWTPGSGRGGLPAVHWLRTCMLLEKGNVRKRLHWAMAEKKKIIFCFKGGVLIPTVMAGIFLSKEDPMLNMAGVSALTCAMESVKTLGYLKEGSLNLF</sequence>
<dbReference type="InterPro" id="IPR000605">
    <property type="entry name" value="Helicase_SF3_ssDNA/RNA_vir"/>
</dbReference>
<name>A0A5B9R2G7_APMV</name>
<dbReference type="PROSITE" id="PS51874">
    <property type="entry name" value="PCV_3C_PRO"/>
    <property type="match status" value="1"/>
</dbReference>
<dbReference type="GO" id="GO:0003724">
    <property type="term" value="F:RNA helicase activity"/>
    <property type="evidence" value="ECO:0007669"/>
    <property type="project" value="InterPro"/>
</dbReference>
<dbReference type="InterPro" id="IPR009003">
    <property type="entry name" value="Peptidase_S1_PA"/>
</dbReference>
<keyword evidence="11" id="KW-0548">Nucleotidyltransferase</keyword>
<keyword evidence="18" id="KW-1038">Host endoplasmic reticulum</keyword>
<evidence type="ECO:0000256" key="4">
    <source>
        <dbReference type="ARBA" id="ARBA00004354"/>
    </source>
</evidence>
<keyword evidence="14" id="KW-0788">Thiol protease</keyword>
<dbReference type="InterPro" id="IPR001205">
    <property type="entry name" value="RNA-dir_pol_C"/>
</dbReference>
<organismHost>
    <name type="scientific">Solanum tuberosum</name>
    <name type="common">Potato</name>
    <dbReference type="NCBI Taxonomy" id="4113"/>
</organismHost>
<keyword evidence="17" id="KW-1133">Transmembrane helix</keyword>
<dbReference type="PRINTS" id="PR00918">
    <property type="entry name" value="CALICVIRUSNS"/>
</dbReference>
<evidence type="ECO:0000259" key="24">
    <source>
        <dbReference type="PROSITE" id="PS51218"/>
    </source>
</evidence>
<dbReference type="GO" id="GO:0003968">
    <property type="term" value="F:RNA-directed RNA polymerase activity"/>
    <property type="evidence" value="ECO:0007669"/>
    <property type="project" value="UniProtKB-KW"/>
</dbReference>
<keyword evidence="12" id="KW-0547">Nucleotide-binding</keyword>
<evidence type="ECO:0000256" key="11">
    <source>
        <dbReference type="ARBA" id="ARBA00022695"/>
    </source>
</evidence>
<evidence type="ECO:0000256" key="8">
    <source>
        <dbReference type="ARBA" id="ARBA00022670"/>
    </source>
</evidence>
<evidence type="ECO:0000256" key="12">
    <source>
        <dbReference type="ARBA" id="ARBA00022741"/>
    </source>
</evidence>
<keyword evidence="22" id="KW-0175">Coiled coil</keyword>
<evidence type="ECO:0000256" key="19">
    <source>
        <dbReference type="ARBA" id="ARBA00031919"/>
    </source>
</evidence>
<evidence type="ECO:0000256" key="10">
    <source>
        <dbReference type="ARBA" id="ARBA00022692"/>
    </source>
</evidence>
<dbReference type="GO" id="GO:0004197">
    <property type="term" value="F:cysteine-type endopeptidase activity"/>
    <property type="evidence" value="ECO:0007669"/>
    <property type="project" value="InterPro"/>
</dbReference>
<dbReference type="GO" id="GO:0006351">
    <property type="term" value="P:DNA-templated transcription"/>
    <property type="evidence" value="ECO:0007669"/>
    <property type="project" value="InterPro"/>
</dbReference>
<dbReference type="InterPro" id="IPR004004">
    <property type="entry name" value="Helic/Pol/Pept_Calicivir-typ"/>
</dbReference>
<accession>A0A5B9R2G7</accession>
<dbReference type="GO" id="GO:0044165">
    <property type="term" value="C:host cell endoplasmic reticulum"/>
    <property type="evidence" value="ECO:0007669"/>
    <property type="project" value="UniProtKB-SubCell"/>
</dbReference>
<dbReference type="Gene3D" id="3.30.70.270">
    <property type="match status" value="1"/>
</dbReference>
<evidence type="ECO:0000256" key="17">
    <source>
        <dbReference type="ARBA" id="ARBA00022989"/>
    </source>
</evidence>
<keyword evidence="9" id="KW-0808">Transferase</keyword>
<feature type="coiled-coil region" evidence="22">
    <location>
        <begin position="345"/>
        <end position="379"/>
    </location>
</feature>
<keyword evidence="13" id="KW-0378">Hydrolase</keyword>
<keyword evidence="8" id="KW-0645">Protease</keyword>
<evidence type="ECO:0000256" key="7">
    <source>
        <dbReference type="ARBA" id="ARBA00022484"/>
    </source>
</evidence>
<evidence type="ECO:0000256" key="16">
    <source>
        <dbReference type="ARBA" id="ARBA00022953"/>
    </source>
</evidence>
<dbReference type="GO" id="GO:0003723">
    <property type="term" value="F:RNA binding"/>
    <property type="evidence" value="ECO:0007669"/>
    <property type="project" value="InterPro"/>
</dbReference>
<feature type="domain" description="SF3 helicase" evidence="24">
    <location>
        <begin position="543"/>
        <end position="711"/>
    </location>
</feature>
<keyword evidence="16" id="KW-0693">Viral RNA replication</keyword>
<evidence type="ECO:0000256" key="15">
    <source>
        <dbReference type="ARBA" id="ARBA00022840"/>
    </source>
</evidence>
<evidence type="ECO:0000256" key="22">
    <source>
        <dbReference type="SAM" id="Coils"/>
    </source>
</evidence>
<dbReference type="Pfam" id="PF00910">
    <property type="entry name" value="RNA_helicase"/>
    <property type="match status" value="1"/>
</dbReference>
<evidence type="ECO:0000256" key="14">
    <source>
        <dbReference type="ARBA" id="ARBA00022807"/>
    </source>
</evidence>
<dbReference type="PROSITE" id="PS50507">
    <property type="entry name" value="RDRP_SSRNA_POS"/>
    <property type="match status" value="1"/>
</dbReference>
<dbReference type="InterPro" id="IPR007094">
    <property type="entry name" value="RNA-dir_pol_PSvirus"/>
</dbReference>
<comment type="function">
    <text evidence="21">Down-regulates the RNA1 polyprotein processing and enhances trans-cleavage of RNA2 polyproteins. The protease cofactor and the putative helicase seem to target the replication complexes to ER membranes. Their physical association causes the membrane rearrangement of host ER that may result in formation of the small membranous vesicles that are the site of viral RNA synthesis.</text>
</comment>
<dbReference type="EMBL" id="MN176101">
    <property type="protein sequence ID" value="QEG53549.1"/>
    <property type="molecule type" value="Genomic_RNA"/>
</dbReference>
<dbReference type="Gene3D" id="2.40.10.10">
    <property type="entry name" value="Trypsin-like serine proteases"/>
    <property type="match status" value="1"/>
</dbReference>